<name>A0A521CVH9_9BACT</name>
<keyword evidence="1" id="KW-0378">Hydrolase</keyword>
<proteinExistence type="predicted"/>
<evidence type="ECO:0000313" key="2">
    <source>
        <dbReference type="Proteomes" id="UP000317315"/>
    </source>
</evidence>
<reference evidence="1 2" key="1">
    <citation type="submission" date="2017-05" db="EMBL/GenBank/DDBJ databases">
        <authorList>
            <person name="Varghese N."/>
            <person name="Submissions S."/>
        </authorList>
    </citation>
    <scope>NUCLEOTIDE SEQUENCE [LARGE SCALE GENOMIC DNA]</scope>
    <source>
        <strain evidence="1 2">DSM 16304</strain>
    </source>
</reference>
<dbReference type="RefSeq" id="WP_221928608.1">
    <property type="nucleotide sequence ID" value="NZ_FXTM01000015.1"/>
</dbReference>
<dbReference type="GO" id="GO:0009036">
    <property type="term" value="F:type II site-specific deoxyribonuclease activity"/>
    <property type="evidence" value="ECO:0007669"/>
    <property type="project" value="InterPro"/>
</dbReference>
<dbReference type="AlphaFoldDB" id="A0A521CVH9"/>
<keyword evidence="2" id="KW-1185">Reference proteome</keyword>
<dbReference type="InterPro" id="IPR019068">
    <property type="entry name" value="Restrct_endonuc_II_MjaI"/>
</dbReference>
<dbReference type="Proteomes" id="UP000317315">
    <property type="component" value="Unassembled WGS sequence"/>
</dbReference>
<dbReference type="GO" id="GO:0009307">
    <property type="term" value="P:DNA restriction-modification system"/>
    <property type="evidence" value="ECO:0007669"/>
    <property type="project" value="InterPro"/>
</dbReference>
<organism evidence="1 2">
    <name type="scientific">Balnearium lithotrophicum</name>
    <dbReference type="NCBI Taxonomy" id="223788"/>
    <lineage>
        <taxon>Bacteria</taxon>
        <taxon>Pseudomonadati</taxon>
        <taxon>Aquificota</taxon>
        <taxon>Aquificia</taxon>
        <taxon>Desulfurobacteriales</taxon>
        <taxon>Desulfurobacteriaceae</taxon>
        <taxon>Balnearium</taxon>
    </lineage>
</organism>
<accession>A0A521CVH9</accession>
<dbReference type="EMBL" id="FXTM01000015">
    <property type="protein sequence ID" value="SMO63425.1"/>
    <property type="molecule type" value="Genomic_DNA"/>
</dbReference>
<evidence type="ECO:0000313" key="1">
    <source>
        <dbReference type="EMBL" id="SMO63425.1"/>
    </source>
</evidence>
<keyword evidence="1" id="KW-0540">Nuclease</keyword>
<sequence>MEFKIKTEEIRKLMEIDAPEFPKYATQILNLANQNAQATRPKVVGQMSELIKEFSGKTLEEWEEWYLEHYPDAIEKATKKVLEMVDNFRKVINQIDESMVRKWIRDLVIVKTFVGLRFQEAILRKVADKFSLDYRLSTPEEESKGIDGYIGSVPVSLKPKSYQAKEMLPEEIKIDIIYYEKQKDGLKITIPPALEKKLKIQRNNEA</sequence>
<protein>
    <submittedName>
        <fullName evidence="1">MjaI restriction endonuclease</fullName>
    </submittedName>
</protein>
<keyword evidence="1" id="KW-0255">Endonuclease</keyword>
<dbReference type="Pfam" id="PF09568">
    <property type="entry name" value="RE_MjaI"/>
    <property type="match status" value="1"/>
</dbReference>
<dbReference type="GO" id="GO:0003677">
    <property type="term" value="F:DNA binding"/>
    <property type="evidence" value="ECO:0007669"/>
    <property type="project" value="InterPro"/>
</dbReference>
<gene>
    <name evidence="1" type="ORF">SAMN06269117_11553</name>
</gene>